<sequence length="443" mass="49905">MKDLTNLDVTVHSQQALDLYNIAVAELCHFKNPVPTTIKMLEVESSFVMGQVFNGHINLWATDKDDLQWTQQSLQAIANVNPAQLNHRERMHIAALTTWAKGDLRGASQQLDQILIEYPLDIMALLSGHQLDFFLGDALNLLDRVCRVLPEWDKEHPLYGFLLGMLSFGQEETGRYELAEQTALEAVTINPKDIWGIHAVAHSREMQSKFNEGASFMREYEKHWSQDNVMISHNAIHQGLYLLETGELAEAVDLYDKYVHWTGIEPIPMALVDASSVLWRLHLEGVELGNRAYELSDSWQKKDDQLFYAFNDAHAMLAYAASGNDNAAQTLLNKMKDYALQGDSNVTNHAMVVQTGLPTCEAFYAFGKGDYQTAANKLWAIKNTNAQFGGSHAQRDVLARTLLEAAIRSDNKTLAQAVINERLMARPQSPYNLSKLEKIRAMN</sequence>
<dbReference type="EMBL" id="AP014546">
    <property type="protein sequence ID" value="BBB31191.1"/>
    <property type="molecule type" value="Genomic_DNA"/>
</dbReference>
<dbReference type="SUPFAM" id="SSF48452">
    <property type="entry name" value="TPR-like"/>
    <property type="match status" value="1"/>
</dbReference>
<comment type="similarity">
    <text evidence="1">Belongs to the TTC38 family.</text>
</comment>
<name>A0A7R6PL86_9GAMM</name>
<reference evidence="5 6" key="1">
    <citation type="journal article" date="2008" name="Int. J. Syst. Evol. Microbiol.">
        <title>Neptunomonas japonica sp. nov., an Osedax japonicus symbiont-like bacterium isolated from sediment adjacent to sperm whale carcasses off Kagoshima, Japan.</title>
        <authorList>
            <person name="Miyazaki M."/>
            <person name="Nogi Y."/>
            <person name="Fujiwara Y."/>
            <person name="Kawato M."/>
            <person name="Kubokawa K."/>
            <person name="Horikoshi K."/>
        </authorList>
    </citation>
    <scope>NUCLEOTIDE SEQUENCE [LARGE SCALE GENOMIC DNA]</scope>
    <source>
        <strain evidence="5 6">JAMM 1380</strain>
    </source>
</reference>
<dbReference type="CDD" id="cd05804">
    <property type="entry name" value="StaR_like"/>
    <property type="match status" value="1"/>
</dbReference>
<dbReference type="KEGG" id="njp:NEJAP_3253"/>
<accession>A0A7R6PL86</accession>
<protein>
    <recommendedName>
        <fullName evidence="2">Tetratricopeptide repeat protein 38</fullName>
    </recommendedName>
</protein>
<evidence type="ECO:0000256" key="2">
    <source>
        <dbReference type="ARBA" id="ARBA00019992"/>
    </source>
</evidence>
<proteinExistence type="inferred from homology"/>
<evidence type="ECO:0000256" key="1">
    <source>
        <dbReference type="ARBA" id="ARBA00005857"/>
    </source>
</evidence>
<dbReference type="Proteomes" id="UP000595332">
    <property type="component" value="Chromosome"/>
</dbReference>
<evidence type="ECO:0000313" key="6">
    <source>
        <dbReference type="Proteomes" id="UP000595332"/>
    </source>
</evidence>
<keyword evidence="3" id="KW-0677">Repeat</keyword>
<dbReference type="InterPro" id="IPR011990">
    <property type="entry name" value="TPR-like_helical_dom_sf"/>
</dbReference>
<gene>
    <name evidence="5" type="ORF">NEJAP_3253</name>
</gene>
<dbReference type="PANTHER" id="PTHR16263">
    <property type="entry name" value="TETRATRICOPEPTIDE REPEAT PROTEIN 38"/>
    <property type="match status" value="1"/>
</dbReference>
<dbReference type="RefSeq" id="WP_201348310.1">
    <property type="nucleotide sequence ID" value="NZ_AP014546.1"/>
</dbReference>
<evidence type="ECO:0000313" key="5">
    <source>
        <dbReference type="EMBL" id="BBB31191.1"/>
    </source>
</evidence>
<dbReference type="AlphaFoldDB" id="A0A7R6PL86"/>
<dbReference type="PANTHER" id="PTHR16263:SF4">
    <property type="entry name" value="TETRATRICOPEPTIDE REPEAT PROTEIN 38"/>
    <property type="match status" value="1"/>
</dbReference>
<evidence type="ECO:0000256" key="4">
    <source>
        <dbReference type="ARBA" id="ARBA00022803"/>
    </source>
</evidence>
<dbReference type="InterPro" id="IPR033891">
    <property type="entry name" value="TTC38"/>
</dbReference>
<evidence type="ECO:0000256" key="3">
    <source>
        <dbReference type="ARBA" id="ARBA00022737"/>
    </source>
</evidence>
<keyword evidence="6" id="KW-1185">Reference proteome</keyword>
<dbReference type="Gene3D" id="1.25.40.10">
    <property type="entry name" value="Tetratricopeptide repeat domain"/>
    <property type="match status" value="1"/>
</dbReference>
<keyword evidence="4" id="KW-0802">TPR repeat</keyword>
<organism evidence="5 6">
    <name type="scientific">Neptunomonas japonica JAMM 1380</name>
    <dbReference type="NCBI Taxonomy" id="1441457"/>
    <lineage>
        <taxon>Bacteria</taxon>
        <taxon>Pseudomonadati</taxon>
        <taxon>Pseudomonadota</taxon>
        <taxon>Gammaproteobacteria</taxon>
        <taxon>Oceanospirillales</taxon>
        <taxon>Oceanospirillaceae</taxon>
        <taxon>Neptunomonas</taxon>
    </lineage>
</organism>